<dbReference type="AlphaFoldDB" id="A0A3D8VJ58"/>
<evidence type="ECO:0000313" key="1">
    <source>
        <dbReference type="EMBL" id="RDY69399.1"/>
    </source>
</evidence>
<keyword evidence="2" id="KW-1185">Reference proteome</keyword>
<dbReference type="Proteomes" id="UP000256829">
    <property type="component" value="Unassembled WGS sequence"/>
</dbReference>
<dbReference type="InterPro" id="IPR036754">
    <property type="entry name" value="YbaK/aa-tRNA-synt-asso_dom_sf"/>
</dbReference>
<dbReference type="GO" id="GO:0002161">
    <property type="term" value="F:aminoacyl-tRNA deacylase activity"/>
    <property type="evidence" value="ECO:0007669"/>
    <property type="project" value="InterPro"/>
</dbReference>
<reference evidence="1 2" key="1">
    <citation type="submission" date="2018-08" db="EMBL/GenBank/DDBJ databases">
        <title>Lysobacter soli KCTC 22011, whole genome shotgun sequence.</title>
        <authorList>
            <person name="Zhang X."/>
            <person name="Feng G."/>
            <person name="Zhu H."/>
        </authorList>
    </citation>
    <scope>NUCLEOTIDE SEQUENCE [LARGE SCALE GENOMIC DNA]</scope>
    <source>
        <strain evidence="1 2">KCTC 22011</strain>
    </source>
</reference>
<proteinExistence type="predicted"/>
<dbReference type="RefSeq" id="WP_115840618.1">
    <property type="nucleotide sequence ID" value="NZ_CP046603.1"/>
</dbReference>
<protein>
    <submittedName>
        <fullName evidence="1">Deacylase</fullName>
    </submittedName>
</protein>
<dbReference type="SUPFAM" id="SSF55826">
    <property type="entry name" value="YbaK/ProRS associated domain"/>
    <property type="match status" value="1"/>
</dbReference>
<accession>A0A3D8VJ58</accession>
<evidence type="ECO:0000313" key="2">
    <source>
        <dbReference type="Proteomes" id="UP000256829"/>
    </source>
</evidence>
<dbReference type="Pfam" id="PF04073">
    <property type="entry name" value="tRNA_edit"/>
    <property type="match status" value="1"/>
</dbReference>
<dbReference type="InterPro" id="IPR007214">
    <property type="entry name" value="YbaK/aa-tRNA-synth-assoc-dom"/>
</dbReference>
<comment type="caution">
    <text evidence="1">The sequence shown here is derived from an EMBL/GenBank/DDBJ whole genome shotgun (WGS) entry which is preliminary data.</text>
</comment>
<organism evidence="1 2">
    <name type="scientific">Lysobacter soli</name>
    <dbReference type="NCBI Taxonomy" id="453783"/>
    <lineage>
        <taxon>Bacteria</taxon>
        <taxon>Pseudomonadati</taxon>
        <taxon>Pseudomonadota</taxon>
        <taxon>Gammaproteobacteria</taxon>
        <taxon>Lysobacterales</taxon>
        <taxon>Lysobacteraceae</taxon>
        <taxon>Lysobacter</taxon>
    </lineage>
</organism>
<dbReference type="EMBL" id="QTJR01000001">
    <property type="protein sequence ID" value="RDY69399.1"/>
    <property type="molecule type" value="Genomic_DNA"/>
</dbReference>
<dbReference type="Gene3D" id="3.90.960.10">
    <property type="entry name" value="YbaK/aminoacyl-tRNA synthetase-associated domain"/>
    <property type="match status" value="1"/>
</dbReference>
<dbReference type="CDD" id="cd04332">
    <property type="entry name" value="YbaK_like"/>
    <property type="match status" value="1"/>
</dbReference>
<gene>
    <name evidence="1" type="ORF">DX912_01105</name>
</gene>
<name>A0A3D8VJ58_9GAMM</name>
<sequence length="158" mass="17785">MSSETLSPRLQEFLSSNRVHYDTMTHPHAFTARDTAASAHIDSHEMLKTVMVRLDGKLAMAVLPSDEWLDLAQLRKASGAREVALATEADFKDRFPECEVGAMPPFGNLYAMEVYAAASLADDDDIAFNAGTHRELMRMGWHDFERLVHPRMVELARH</sequence>
<dbReference type="OrthoDB" id="9786549at2"/>